<dbReference type="EMBL" id="OC917652">
    <property type="protein sequence ID" value="CAD7647644.1"/>
    <property type="molecule type" value="Genomic_DNA"/>
</dbReference>
<dbReference type="Proteomes" id="UP000728032">
    <property type="component" value="Unassembled WGS sequence"/>
</dbReference>
<dbReference type="CDD" id="cd22407">
    <property type="entry name" value="KH-I_Vigilin_rpt3"/>
    <property type="match status" value="1"/>
</dbReference>
<keyword evidence="3" id="KW-0677">Repeat</keyword>
<feature type="domain" description="K Homology" evidence="7">
    <location>
        <begin position="406"/>
        <end position="472"/>
    </location>
</feature>
<dbReference type="CDD" id="cd22417">
    <property type="entry name" value="KH-I_Vigilin_rpt14"/>
    <property type="match status" value="1"/>
</dbReference>
<feature type="domain" description="K Homology" evidence="7">
    <location>
        <begin position="852"/>
        <end position="922"/>
    </location>
</feature>
<dbReference type="OrthoDB" id="10027144at2759"/>
<feature type="domain" description="K Homology" evidence="7">
    <location>
        <begin position="556"/>
        <end position="625"/>
    </location>
</feature>
<comment type="subcellular location">
    <subcellularLocation>
        <location evidence="1">Cytoplasm</location>
    </subcellularLocation>
</comment>
<keyword evidence="9" id="KW-1185">Reference proteome</keyword>
<dbReference type="Pfam" id="PF24668">
    <property type="entry name" value="KH_Vigilin"/>
    <property type="match status" value="1"/>
</dbReference>
<dbReference type="CDD" id="cd02394">
    <property type="entry name" value="KH-I_Vigilin_rpt6"/>
    <property type="match status" value="1"/>
</dbReference>
<evidence type="ECO:0000256" key="3">
    <source>
        <dbReference type="ARBA" id="ARBA00022737"/>
    </source>
</evidence>
<keyword evidence="6" id="KW-0175">Coiled coil</keyword>
<gene>
    <name evidence="8" type="ORF">ONB1V03_LOCUS6355</name>
</gene>
<evidence type="ECO:0000313" key="8">
    <source>
        <dbReference type="EMBL" id="CAD7647644.1"/>
    </source>
</evidence>
<dbReference type="SMART" id="SM00322">
    <property type="entry name" value="KH"/>
    <property type="match status" value="14"/>
</dbReference>
<dbReference type="CDD" id="cd22414">
    <property type="entry name" value="KH-I_Vigilin_rpt11"/>
    <property type="match status" value="1"/>
</dbReference>
<dbReference type="InterPro" id="IPR004087">
    <property type="entry name" value="KH_dom"/>
</dbReference>
<dbReference type="Pfam" id="PF00013">
    <property type="entry name" value="KH_1"/>
    <property type="match status" value="13"/>
</dbReference>
<feature type="domain" description="K Homology" evidence="7">
    <location>
        <begin position="1024"/>
        <end position="1090"/>
    </location>
</feature>
<sequence length="1176" mass="132098">MNPDPTIHGFDSHYSGVQPLTLTAAMSDPNGHSSHMSHYSVPTIDPTIGQHLMPSPVDEYHVSADTVPPIAPTIAPTYDDIFPALPESESRGDTDNTVVNTGLQWNIQKMKVKSSNITQVFRVAPEERKYRELNSRFGEQAEQSKICADIMQKASAHIEMSISKDGTLTFLITGKEEAVQLAKRMISSELQTQASATLPIPKEHHRFILGKNGLKLSALEQNTGTKISIPRQNDSSELIKILGTKEAIDKAVHEIQLISNEMASRANERVSIPKIYHPFVCGPFNENLNAIMNETGAKVSVPPPSVNKEEISITGERDAVLMAKDKILRIFRDREKKCQTVSMEVRKSQHKYIIGPKGHTLNDIFKNTGVSVEMPSPDSNSETITLRGEQDKLGPALTVLYEKAHSEVDVEMEVPAWYHKYILGPKGTKFQEISQDFQKVNVSFVSSEDKIKMHGPVAEVDKAKEVIREVIREITSKIVVEELKVDSRYHRFIIGKNGVHIKHIREETGAQIHIPSEGNENVAASDVVRIEGSPQSVMKAKQELETMIKKMVEKENEVSKDLMIEQRFHRQIIGTKGENIKVIRERFNQVVIIFPEPNDKSDKVTIRGSRKDVDLCYKHMSQLNKELLTNHHRVEVPIFKQFHKFIIGKEGANIKKIRDETGTRIDLPAEGANSDVIVITGIKSNVEMARDRIQTIQNELEDVVQVDIIIPSKIHNYIIGAKGRQIRQIMDDCGGVLIRFPPEGSGSDKVSIRGPKDCVQKAKQQLIAISNEQQINNFSEELKIKPEHHRYLIGKNGANIKKVRDNTGARVFFPTGKEESPADRDSVIISGKKEEVTKAKALLEDMVRDLERVVEGEMKVDPKYHKHFVARRGAILKQIGDDFGGVTISFPRNAQRDSDRVVLKGAKECIESAKQRITEIIEDLDSQITIECVIEARYHRTLMGTRGTRVQAITQEHDVRIKFPERGTNGVAAEEDLVNGDYNGSTESVEQLEKTQRKSDIILITGKKENCESAQNALLALIPITIEVEVPFDLHRFIIGQKGREVRELMETYDVSISVPPPNASSDTISITGSKDNVYKAKKAVEERVIKIESDKQEKQAKSFAVSIRVNPIYHPKIIGKRGAIITKIRDKHKVQIQFPELRGRDGRSEEDKQDVITIIGYENDVNLAKEDILEI</sequence>
<dbReference type="CDD" id="cd22406">
    <property type="entry name" value="KH-I_Vigilin_rpt2"/>
    <property type="match status" value="1"/>
</dbReference>
<evidence type="ECO:0000259" key="7">
    <source>
        <dbReference type="SMART" id="SM00322"/>
    </source>
</evidence>
<dbReference type="GO" id="GO:0003729">
    <property type="term" value="F:mRNA binding"/>
    <property type="evidence" value="ECO:0007669"/>
    <property type="project" value="TreeGrafter"/>
</dbReference>
<dbReference type="CDD" id="cd22416">
    <property type="entry name" value="KH-I_Vigilin_rpt13"/>
    <property type="match status" value="1"/>
</dbReference>
<accession>A0A7R9LTM2</accession>
<proteinExistence type="predicted"/>
<organism evidence="8">
    <name type="scientific">Oppiella nova</name>
    <dbReference type="NCBI Taxonomy" id="334625"/>
    <lineage>
        <taxon>Eukaryota</taxon>
        <taxon>Metazoa</taxon>
        <taxon>Ecdysozoa</taxon>
        <taxon>Arthropoda</taxon>
        <taxon>Chelicerata</taxon>
        <taxon>Arachnida</taxon>
        <taxon>Acari</taxon>
        <taxon>Acariformes</taxon>
        <taxon>Sarcoptiformes</taxon>
        <taxon>Oribatida</taxon>
        <taxon>Brachypylina</taxon>
        <taxon>Oppioidea</taxon>
        <taxon>Oppiidae</taxon>
        <taxon>Oppiella</taxon>
    </lineage>
</organism>
<evidence type="ECO:0000256" key="6">
    <source>
        <dbReference type="SAM" id="Coils"/>
    </source>
</evidence>
<dbReference type="PANTHER" id="PTHR10627:SF31">
    <property type="entry name" value="DODECA-SATELLITE-BINDING PROTEIN 1, ISOFORM A"/>
    <property type="match status" value="1"/>
</dbReference>
<dbReference type="PROSITE" id="PS50084">
    <property type="entry name" value="KH_TYPE_1"/>
    <property type="match status" value="13"/>
</dbReference>
<dbReference type="CDD" id="cd22405">
    <property type="entry name" value="KH-I_Vigilin_rpt1"/>
    <property type="match status" value="1"/>
</dbReference>
<dbReference type="CDD" id="cd22408">
    <property type="entry name" value="KH-I_Vigilin_rpt4"/>
    <property type="match status" value="1"/>
</dbReference>
<dbReference type="CDD" id="cd22415">
    <property type="entry name" value="KH-I_Vigilin_rpt12"/>
    <property type="match status" value="1"/>
</dbReference>
<dbReference type="EMBL" id="CAJPVJ010002827">
    <property type="protein sequence ID" value="CAG2166840.1"/>
    <property type="molecule type" value="Genomic_DNA"/>
</dbReference>
<evidence type="ECO:0000256" key="5">
    <source>
        <dbReference type="PROSITE-ProRule" id="PRU00117"/>
    </source>
</evidence>
<feature type="domain" description="K Homology" evidence="7">
    <location>
        <begin position="477"/>
        <end position="549"/>
    </location>
</feature>
<evidence type="ECO:0000313" key="9">
    <source>
        <dbReference type="Proteomes" id="UP000728032"/>
    </source>
</evidence>
<feature type="domain" description="K Homology" evidence="7">
    <location>
        <begin position="337"/>
        <end position="405"/>
    </location>
</feature>
<dbReference type="InterPro" id="IPR004088">
    <property type="entry name" value="KH_dom_type_1"/>
</dbReference>
<dbReference type="InterPro" id="IPR036612">
    <property type="entry name" value="KH_dom_type_1_sf"/>
</dbReference>
<feature type="domain" description="K Homology" evidence="7">
    <location>
        <begin position="630"/>
        <end position="698"/>
    </location>
</feature>
<dbReference type="Gene3D" id="3.30.1370.10">
    <property type="entry name" value="K Homology domain, type 1"/>
    <property type="match status" value="13"/>
</dbReference>
<evidence type="ECO:0000256" key="1">
    <source>
        <dbReference type="ARBA" id="ARBA00004496"/>
    </source>
</evidence>
<dbReference type="InterPro" id="IPR057778">
    <property type="entry name" value="KH_Vigilin_N"/>
</dbReference>
<protein>
    <recommendedName>
        <fullName evidence="7">K Homology domain-containing protein</fullName>
    </recommendedName>
</protein>
<reference evidence="8" key="1">
    <citation type="submission" date="2020-11" db="EMBL/GenBank/DDBJ databases">
        <authorList>
            <person name="Tran Van P."/>
        </authorList>
    </citation>
    <scope>NUCLEOTIDE SEQUENCE</scope>
</reference>
<evidence type="ECO:0000256" key="2">
    <source>
        <dbReference type="ARBA" id="ARBA00022490"/>
    </source>
</evidence>
<feature type="domain" description="K Homology" evidence="7">
    <location>
        <begin position="264"/>
        <end position="332"/>
    </location>
</feature>
<dbReference type="CDD" id="cd22412">
    <property type="entry name" value="KH-I_Vigilin_rpt9"/>
    <property type="match status" value="1"/>
</dbReference>
<feature type="domain" description="K Homology" evidence="7">
    <location>
        <begin position="776"/>
        <end position="848"/>
    </location>
</feature>
<dbReference type="GO" id="GO:0010468">
    <property type="term" value="P:regulation of gene expression"/>
    <property type="evidence" value="ECO:0007669"/>
    <property type="project" value="UniProtKB-ARBA"/>
</dbReference>
<feature type="domain" description="K Homology" evidence="7">
    <location>
        <begin position="702"/>
        <end position="771"/>
    </location>
</feature>
<dbReference type="AlphaFoldDB" id="A0A7R9LTM2"/>
<feature type="coiled-coil region" evidence="6">
    <location>
        <begin position="679"/>
        <end position="706"/>
    </location>
</feature>
<keyword evidence="4 5" id="KW-0694">RNA-binding</keyword>
<feature type="domain" description="K Homology" evidence="7">
    <location>
        <begin position="1102"/>
        <end position="1176"/>
    </location>
</feature>
<feature type="non-terminal residue" evidence="8">
    <location>
        <position position="1"/>
    </location>
</feature>
<dbReference type="PANTHER" id="PTHR10627">
    <property type="entry name" value="SCP160"/>
    <property type="match status" value="1"/>
</dbReference>
<dbReference type="CDD" id="cd22413">
    <property type="entry name" value="KH-I_Vigilin_rpt10"/>
    <property type="match status" value="1"/>
</dbReference>
<dbReference type="SUPFAM" id="SSF54791">
    <property type="entry name" value="Eukaryotic type KH-domain (KH-domain type I)"/>
    <property type="match status" value="12"/>
</dbReference>
<name>A0A7R9LTM2_9ACAR</name>
<feature type="domain" description="K Homology" evidence="7">
    <location>
        <begin position="192"/>
        <end position="260"/>
    </location>
</feature>
<dbReference type="CDD" id="cd22411">
    <property type="entry name" value="KH-I_Vigilin_rpt8"/>
    <property type="match status" value="1"/>
</dbReference>
<feature type="domain" description="K Homology" evidence="7">
    <location>
        <begin position="926"/>
        <end position="1023"/>
    </location>
</feature>
<keyword evidence="2" id="KW-0963">Cytoplasm</keyword>
<feature type="domain" description="K Homology" evidence="7">
    <location>
        <begin position="115"/>
        <end position="191"/>
    </location>
</feature>
<evidence type="ECO:0000256" key="4">
    <source>
        <dbReference type="ARBA" id="ARBA00022884"/>
    </source>
</evidence>
<dbReference type="CDD" id="cd22410">
    <property type="entry name" value="KH-I_Vigilin_rpt7"/>
    <property type="match status" value="1"/>
</dbReference>